<feature type="region of interest" description="Disordered" evidence="1">
    <location>
        <begin position="47"/>
        <end position="202"/>
    </location>
</feature>
<dbReference type="AlphaFoldDB" id="A0A4R2QQX0"/>
<sequence length="202" mass="19660">MSDPSDSTATGSSAPPTNSPRSGIAMLAASGLVIATAFASIATLANGTDSQAQPPGPNRPGGTEYTVTTEDPDARNVTARDGRGGPGAAPETVVLTGPDGKQTTTTVPPREQQDAADRTGNGGGAADPARPGGPGTEPGGPQNPPPGTPPPDGDPTSEPPPSSSEPPPSSSEPPPSSSQPPPSSTSDVPPSSDTSSSSVTPR</sequence>
<evidence type="ECO:0000256" key="1">
    <source>
        <dbReference type="SAM" id="MobiDB-lite"/>
    </source>
</evidence>
<feature type="compositionally biased region" description="Basic and acidic residues" evidence="1">
    <location>
        <begin position="72"/>
        <end position="83"/>
    </location>
</feature>
<protein>
    <submittedName>
        <fullName evidence="3">Uncharacterized protein</fullName>
    </submittedName>
</protein>
<dbReference type="EMBL" id="SLXQ01000006">
    <property type="protein sequence ID" value="TCP52007.1"/>
    <property type="molecule type" value="Genomic_DNA"/>
</dbReference>
<feature type="compositionally biased region" description="Pro residues" evidence="1">
    <location>
        <begin position="141"/>
        <end position="183"/>
    </location>
</feature>
<feature type="compositionally biased region" description="Low complexity" evidence="1">
    <location>
        <begin position="184"/>
        <end position="202"/>
    </location>
</feature>
<feature type="transmembrane region" description="Helical" evidence="2">
    <location>
        <begin position="24"/>
        <end position="45"/>
    </location>
</feature>
<reference evidence="3 4" key="1">
    <citation type="submission" date="2019-03" db="EMBL/GenBank/DDBJ databases">
        <title>Genomic Encyclopedia of Type Strains, Phase IV (KMG-IV): sequencing the most valuable type-strain genomes for metagenomic binning, comparative biology and taxonomic classification.</title>
        <authorList>
            <person name="Goeker M."/>
        </authorList>
    </citation>
    <scope>NUCLEOTIDE SEQUENCE [LARGE SCALE GENOMIC DNA]</scope>
    <source>
        <strain evidence="3 4">DSM 45765</strain>
    </source>
</reference>
<gene>
    <name evidence="3" type="ORF">EV191_106171</name>
</gene>
<keyword evidence="2" id="KW-0472">Membrane</keyword>
<feature type="compositionally biased region" description="Polar residues" evidence="1">
    <location>
        <begin position="1"/>
        <end position="21"/>
    </location>
</feature>
<feature type="region of interest" description="Disordered" evidence="1">
    <location>
        <begin position="1"/>
        <end position="23"/>
    </location>
</feature>
<evidence type="ECO:0000313" key="3">
    <source>
        <dbReference type="EMBL" id="TCP52007.1"/>
    </source>
</evidence>
<evidence type="ECO:0000256" key="2">
    <source>
        <dbReference type="SAM" id="Phobius"/>
    </source>
</evidence>
<evidence type="ECO:0000313" key="4">
    <source>
        <dbReference type="Proteomes" id="UP000294911"/>
    </source>
</evidence>
<dbReference type="Proteomes" id="UP000294911">
    <property type="component" value="Unassembled WGS sequence"/>
</dbReference>
<keyword evidence="2" id="KW-1133">Transmembrane helix</keyword>
<name>A0A4R2QQX0_9PSEU</name>
<dbReference type="RefSeq" id="WP_132877860.1">
    <property type="nucleotide sequence ID" value="NZ_SLXQ01000006.1"/>
</dbReference>
<proteinExistence type="predicted"/>
<keyword evidence="2" id="KW-0812">Transmembrane</keyword>
<organism evidence="3 4">
    <name type="scientific">Tamaricihabitans halophyticus</name>
    <dbReference type="NCBI Taxonomy" id="1262583"/>
    <lineage>
        <taxon>Bacteria</taxon>
        <taxon>Bacillati</taxon>
        <taxon>Actinomycetota</taxon>
        <taxon>Actinomycetes</taxon>
        <taxon>Pseudonocardiales</taxon>
        <taxon>Pseudonocardiaceae</taxon>
        <taxon>Tamaricihabitans</taxon>
    </lineage>
</organism>
<accession>A0A4R2QQX0</accession>
<keyword evidence="4" id="KW-1185">Reference proteome</keyword>
<comment type="caution">
    <text evidence="3">The sequence shown here is derived from an EMBL/GenBank/DDBJ whole genome shotgun (WGS) entry which is preliminary data.</text>
</comment>